<gene>
    <name evidence="2" type="ORF">PRK78_004580</name>
</gene>
<dbReference type="PANTHER" id="PTHR47473">
    <property type="entry name" value="BTA1P"/>
    <property type="match status" value="1"/>
</dbReference>
<accession>A0AAF0IJW7</accession>
<protein>
    <submittedName>
        <fullName evidence="2">Uncharacterized protein</fullName>
    </submittedName>
</protein>
<keyword evidence="3" id="KW-1185">Reference proteome</keyword>
<reference evidence="2" key="1">
    <citation type="submission" date="2023-03" db="EMBL/GenBank/DDBJ databases">
        <title>Emydomyces testavorans Genome Sequence.</title>
        <authorList>
            <person name="Hoyer L."/>
        </authorList>
    </citation>
    <scope>NUCLEOTIDE SEQUENCE</scope>
    <source>
        <strain evidence="2">16-2883</strain>
    </source>
</reference>
<keyword evidence="1" id="KW-0812">Transmembrane</keyword>
<dbReference type="EMBL" id="CP120628">
    <property type="protein sequence ID" value="WEW59111.1"/>
    <property type="molecule type" value="Genomic_DNA"/>
</dbReference>
<proteinExistence type="predicted"/>
<organism evidence="2 3">
    <name type="scientific">Emydomyces testavorans</name>
    <dbReference type="NCBI Taxonomy" id="2070801"/>
    <lineage>
        <taxon>Eukaryota</taxon>
        <taxon>Fungi</taxon>
        <taxon>Dikarya</taxon>
        <taxon>Ascomycota</taxon>
        <taxon>Pezizomycotina</taxon>
        <taxon>Eurotiomycetes</taxon>
        <taxon>Eurotiomycetidae</taxon>
        <taxon>Onygenales</taxon>
        <taxon>Nannizziopsiaceae</taxon>
        <taxon>Emydomyces</taxon>
    </lineage>
</organism>
<dbReference type="PANTHER" id="PTHR47473:SF1">
    <property type="entry name" value="METHYLTRANSFERASE DOMAIN-CONTAINING PROTEIN"/>
    <property type="match status" value="1"/>
</dbReference>
<name>A0AAF0IJW7_9EURO</name>
<feature type="transmembrane region" description="Helical" evidence="1">
    <location>
        <begin position="20"/>
        <end position="42"/>
    </location>
</feature>
<dbReference type="Proteomes" id="UP001219355">
    <property type="component" value="Chromosome 2"/>
</dbReference>
<evidence type="ECO:0000313" key="2">
    <source>
        <dbReference type="EMBL" id="WEW59111.1"/>
    </source>
</evidence>
<evidence type="ECO:0000256" key="1">
    <source>
        <dbReference type="SAM" id="Phobius"/>
    </source>
</evidence>
<dbReference type="AlphaFoldDB" id="A0AAF0IJW7"/>
<evidence type="ECO:0000313" key="3">
    <source>
        <dbReference type="Proteomes" id="UP001219355"/>
    </source>
</evidence>
<sequence>MFIMDGIASGFGLHGSAFLYVKLAVLASAIIGFILLIFVLNIRKPKADPNNSLISYATFFYANFLKPCGHSDSRGQKYALESFYKTQANIYDSTRKRLLRGREDMLRLLAAQLEFKMGQRKGQQKRLIWVDVSREKSQKYARDARGS</sequence>
<keyword evidence="1" id="KW-0472">Membrane</keyword>
<keyword evidence="1" id="KW-1133">Transmembrane helix</keyword>